<dbReference type="Pfam" id="PF00005">
    <property type="entry name" value="ABC_tran"/>
    <property type="match status" value="1"/>
</dbReference>
<dbReference type="GO" id="GO:0005524">
    <property type="term" value="F:ATP binding"/>
    <property type="evidence" value="ECO:0007669"/>
    <property type="project" value="UniProtKB-KW"/>
</dbReference>
<proteinExistence type="inferred from homology"/>
<evidence type="ECO:0000256" key="1">
    <source>
        <dbReference type="ARBA" id="ARBA00005417"/>
    </source>
</evidence>
<evidence type="ECO:0000256" key="5">
    <source>
        <dbReference type="SAM" id="MobiDB-lite"/>
    </source>
</evidence>
<sequence>MIELEGLTKRYGDKLAVDNLTFSVRPGVVTGFLGPNGAGKSTTMRMMLDLDRPTAGSVRIDGKHYRQLDEPLKHIGALLDAKAVHGGRTAHNHLLCLAQSNRIPRARVDEVLETVGLTAVAKKRSGGFSLGMGQRLGIAAALLGDPRILMFDEPVNGLDPEGIHWIRNLMKDLAAQGRTVFVSSHLMSEMALTADHLIVIGRGKLLADTSMADFIAVNSRSFVRIRTPEPERLRDALAKAGASAPVTAADGALEVEDLPAERIGELAAEHGLVLHELSPQRASLEEAFMRMTAASVEYQAGAPAPGAVPVPGAAPVPGAVPGGAVQQWGGSWEQRKQGKES</sequence>
<dbReference type="EMBL" id="BAAATA010000002">
    <property type="protein sequence ID" value="GAA2472640.1"/>
    <property type="molecule type" value="Genomic_DNA"/>
</dbReference>
<evidence type="ECO:0000256" key="3">
    <source>
        <dbReference type="ARBA" id="ARBA00022741"/>
    </source>
</evidence>
<dbReference type="CDD" id="cd03268">
    <property type="entry name" value="ABC_BcrA_bacitracin_resist"/>
    <property type="match status" value="1"/>
</dbReference>
<reference evidence="7 8" key="1">
    <citation type="journal article" date="2019" name="Int. J. Syst. Evol. Microbiol.">
        <title>The Global Catalogue of Microorganisms (GCM) 10K type strain sequencing project: providing services to taxonomists for standard genome sequencing and annotation.</title>
        <authorList>
            <consortium name="The Broad Institute Genomics Platform"/>
            <consortium name="The Broad Institute Genome Sequencing Center for Infectious Disease"/>
            <person name="Wu L."/>
            <person name="Ma J."/>
        </authorList>
    </citation>
    <scope>NUCLEOTIDE SEQUENCE [LARGE SCALE GENOMIC DNA]</scope>
    <source>
        <strain evidence="7 8">JCM 6307</strain>
    </source>
</reference>
<evidence type="ECO:0000256" key="4">
    <source>
        <dbReference type="ARBA" id="ARBA00022840"/>
    </source>
</evidence>
<dbReference type="SUPFAM" id="SSF52540">
    <property type="entry name" value="P-loop containing nucleoside triphosphate hydrolases"/>
    <property type="match status" value="1"/>
</dbReference>
<protein>
    <submittedName>
        <fullName evidence="7">ABC transporter ATP-binding protein</fullName>
    </submittedName>
</protein>
<keyword evidence="3" id="KW-0547">Nucleotide-binding</keyword>
<name>A0ABN3KV66_9ACTN</name>
<feature type="region of interest" description="Disordered" evidence="5">
    <location>
        <begin position="318"/>
        <end position="341"/>
    </location>
</feature>
<comment type="similarity">
    <text evidence="1">Belongs to the ABC transporter superfamily.</text>
</comment>
<keyword evidence="8" id="KW-1185">Reference proteome</keyword>
<dbReference type="PANTHER" id="PTHR43335:SF4">
    <property type="entry name" value="ABC TRANSPORTER, ATP-BINDING PROTEIN"/>
    <property type="match status" value="1"/>
</dbReference>
<evidence type="ECO:0000313" key="8">
    <source>
        <dbReference type="Proteomes" id="UP001501358"/>
    </source>
</evidence>
<dbReference type="PANTHER" id="PTHR43335">
    <property type="entry name" value="ABC TRANSPORTER, ATP-BINDING PROTEIN"/>
    <property type="match status" value="1"/>
</dbReference>
<accession>A0ABN3KV66</accession>
<evidence type="ECO:0000259" key="6">
    <source>
        <dbReference type="PROSITE" id="PS50893"/>
    </source>
</evidence>
<organism evidence="7 8">
    <name type="scientific">Streptomyces thermolineatus</name>
    <dbReference type="NCBI Taxonomy" id="44033"/>
    <lineage>
        <taxon>Bacteria</taxon>
        <taxon>Bacillati</taxon>
        <taxon>Actinomycetota</taxon>
        <taxon>Actinomycetes</taxon>
        <taxon>Kitasatosporales</taxon>
        <taxon>Streptomycetaceae</taxon>
        <taxon>Streptomyces</taxon>
    </lineage>
</organism>
<evidence type="ECO:0000256" key="2">
    <source>
        <dbReference type="ARBA" id="ARBA00022448"/>
    </source>
</evidence>
<evidence type="ECO:0000313" key="7">
    <source>
        <dbReference type="EMBL" id="GAA2472640.1"/>
    </source>
</evidence>
<dbReference type="InterPro" id="IPR003439">
    <property type="entry name" value="ABC_transporter-like_ATP-bd"/>
</dbReference>
<dbReference type="SMART" id="SM00382">
    <property type="entry name" value="AAA"/>
    <property type="match status" value="1"/>
</dbReference>
<dbReference type="RefSeq" id="WP_344381458.1">
    <property type="nucleotide sequence ID" value="NZ_BAAATA010000002.1"/>
</dbReference>
<dbReference type="PROSITE" id="PS50893">
    <property type="entry name" value="ABC_TRANSPORTER_2"/>
    <property type="match status" value="1"/>
</dbReference>
<keyword evidence="4 7" id="KW-0067">ATP-binding</keyword>
<dbReference type="InterPro" id="IPR027417">
    <property type="entry name" value="P-loop_NTPase"/>
</dbReference>
<gene>
    <name evidence="7" type="ORF">GCM10010406_05490</name>
</gene>
<feature type="domain" description="ABC transporter" evidence="6">
    <location>
        <begin position="2"/>
        <end position="227"/>
    </location>
</feature>
<dbReference type="InterPro" id="IPR003593">
    <property type="entry name" value="AAA+_ATPase"/>
</dbReference>
<comment type="caution">
    <text evidence="7">The sequence shown here is derived from an EMBL/GenBank/DDBJ whole genome shotgun (WGS) entry which is preliminary data.</text>
</comment>
<dbReference type="Gene3D" id="3.40.50.300">
    <property type="entry name" value="P-loop containing nucleotide triphosphate hydrolases"/>
    <property type="match status" value="1"/>
</dbReference>
<keyword evidence="2" id="KW-0813">Transport</keyword>
<dbReference type="Proteomes" id="UP001501358">
    <property type="component" value="Unassembled WGS sequence"/>
</dbReference>